<keyword evidence="8" id="KW-0812">Transmembrane</keyword>
<keyword evidence="5" id="KW-0233">DNA recombination</keyword>
<evidence type="ECO:0000256" key="1">
    <source>
        <dbReference type="ARBA" id="ARBA00003416"/>
    </source>
</evidence>
<comment type="caution">
    <text evidence="9">The sequence shown here is derived from an EMBL/GenBank/DDBJ whole genome shotgun (WGS) entry which is preliminary data.</text>
</comment>
<feature type="coiled-coil region" evidence="6">
    <location>
        <begin position="183"/>
        <end position="210"/>
    </location>
</feature>
<evidence type="ECO:0000256" key="2">
    <source>
        <dbReference type="ARBA" id="ARBA00009840"/>
    </source>
</evidence>
<feature type="transmembrane region" description="Helical" evidence="8">
    <location>
        <begin position="12"/>
        <end position="29"/>
    </location>
</feature>
<evidence type="ECO:0000256" key="8">
    <source>
        <dbReference type="SAM" id="Phobius"/>
    </source>
</evidence>
<dbReference type="PANTHER" id="PTHR30563">
    <property type="entry name" value="DNA RECOMBINATION PROTEIN RMUC"/>
    <property type="match status" value="1"/>
</dbReference>
<dbReference type="InterPro" id="IPR003798">
    <property type="entry name" value="DNA_recombination_RmuC"/>
</dbReference>
<protein>
    <recommendedName>
        <fullName evidence="3">DNA recombination protein RmuC homolog</fullName>
    </recommendedName>
</protein>
<feature type="coiled-coil region" evidence="6">
    <location>
        <begin position="32"/>
        <end position="105"/>
    </location>
</feature>
<keyword evidence="8" id="KW-0472">Membrane</keyword>
<comment type="similarity">
    <text evidence="2">Belongs to the RmuC family.</text>
</comment>
<evidence type="ECO:0000313" key="10">
    <source>
        <dbReference type="Proteomes" id="UP000483078"/>
    </source>
</evidence>
<dbReference type="Proteomes" id="UP000483078">
    <property type="component" value="Unassembled WGS sequence"/>
</dbReference>
<name>A0A7C9L6R5_9RHOB</name>
<gene>
    <name evidence="9" type="primary">rmuC</name>
    <name evidence="9" type="ORF">FH759_04970</name>
</gene>
<proteinExistence type="inferred from homology"/>
<reference evidence="9 10" key="1">
    <citation type="submission" date="2019-06" db="EMBL/GenBank/DDBJ databases">
        <title>Enrichment of Autotrophic Halophilic Microorganisms from Red Sea Brine Pool Using Microbial Electrosynthesis System.</title>
        <authorList>
            <person name="Alqahtani M.F."/>
            <person name="Bajracharya S."/>
            <person name="Katuri K.P."/>
            <person name="Ali M."/>
            <person name="Saikaly P.E."/>
        </authorList>
    </citation>
    <scope>NUCLEOTIDE SEQUENCE [LARGE SCALE GENOMIC DNA]</scope>
    <source>
        <strain evidence="9">MES6</strain>
    </source>
</reference>
<evidence type="ECO:0000256" key="6">
    <source>
        <dbReference type="SAM" id="Coils"/>
    </source>
</evidence>
<feature type="compositionally biased region" description="Acidic residues" evidence="7">
    <location>
        <begin position="465"/>
        <end position="476"/>
    </location>
</feature>
<organism evidence="9 10">
    <name type="scientific">Sediminimonas qiaohouensis</name>
    <dbReference type="NCBI Taxonomy" id="552061"/>
    <lineage>
        <taxon>Bacteria</taxon>
        <taxon>Pseudomonadati</taxon>
        <taxon>Pseudomonadota</taxon>
        <taxon>Alphaproteobacteria</taxon>
        <taxon>Rhodobacterales</taxon>
        <taxon>Roseobacteraceae</taxon>
        <taxon>Sediminimonas</taxon>
    </lineage>
</organism>
<evidence type="ECO:0000313" key="9">
    <source>
        <dbReference type="EMBL" id="MTJ04033.1"/>
    </source>
</evidence>
<accession>A0A7C9L6R5</accession>
<evidence type="ECO:0000256" key="3">
    <source>
        <dbReference type="ARBA" id="ARBA00021840"/>
    </source>
</evidence>
<sequence>MPDFSTFSTTTLILFAAVVVALVALLWALRRVAAVRSNLADAQVTLARLEERASGAEQREADAAAYRAQQEEQARRAHEELRAALEDERRALEQERRQVAERDTRIGELKTTLHKEREAGDEQLKLLKSVREDMEARFKALADHSVKTQGETLSKLSQERLEALLKPLRENVGKFETELRHAHQGAAKERERLKTEIEQLSAKSQAISDQAVNLTRALKGDTRQQGAWGEMILTSLLERSGLREDEEYFTQSHATDEEGRRYRPDVVVRLPGSKSLVIDSKVSLVAYERAVNAETDEERAIALRQHLTAMKAHIDGLSSKAYHRVTDETVDYVVMFLPIEGALSEALRAQGDLTGYALERHVTIATPTTLMMALRTIENVWAVERRTRNAEEIADRAGRLYDKVAGFVDAMQEVGTRLDQATRAHGTAMSRLSTGSGNVIGQVEKLRSLGAKTSKSIAVQSEDGGAIEDQGDDGEREESGEA</sequence>
<dbReference type="PANTHER" id="PTHR30563:SF0">
    <property type="entry name" value="DNA RECOMBINATION PROTEIN RMUC"/>
    <property type="match status" value="1"/>
</dbReference>
<dbReference type="GO" id="GO:0006310">
    <property type="term" value="P:DNA recombination"/>
    <property type="evidence" value="ECO:0007669"/>
    <property type="project" value="UniProtKB-KW"/>
</dbReference>
<evidence type="ECO:0000256" key="4">
    <source>
        <dbReference type="ARBA" id="ARBA00023054"/>
    </source>
</evidence>
<dbReference type="Pfam" id="PF02646">
    <property type="entry name" value="RmuC"/>
    <property type="match status" value="1"/>
</dbReference>
<dbReference type="RefSeq" id="WP_273248616.1">
    <property type="nucleotide sequence ID" value="NZ_VENJ01000006.1"/>
</dbReference>
<keyword evidence="4 6" id="KW-0175">Coiled coil</keyword>
<keyword evidence="8" id="KW-1133">Transmembrane helix</keyword>
<feature type="region of interest" description="Disordered" evidence="7">
    <location>
        <begin position="451"/>
        <end position="482"/>
    </location>
</feature>
<evidence type="ECO:0000256" key="5">
    <source>
        <dbReference type="ARBA" id="ARBA00023172"/>
    </source>
</evidence>
<comment type="function">
    <text evidence="1">Involved in DNA recombination.</text>
</comment>
<evidence type="ECO:0000256" key="7">
    <source>
        <dbReference type="SAM" id="MobiDB-lite"/>
    </source>
</evidence>
<dbReference type="EMBL" id="VENJ01000006">
    <property type="protein sequence ID" value="MTJ04033.1"/>
    <property type="molecule type" value="Genomic_DNA"/>
</dbReference>
<dbReference type="AlphaFoldDB" id="A0A7C9L6R5"/>